<gene>
    <name evidence="2" type="ORF">BSL78_09667</name>
</gene>
<feature type="compositionally biased region" description="Basic and acidic residues" evidence="1">
    <location>
        <begin position="158"/>
        <end position="181"/>
    </location>
</feature>
<evidence type="ECO:0000256" key="1">
    <source>
        <dbReference type="SAM" id="MobiDB-lite"/>
    </source>
</evidence>
<evidence type="ECO:0000313" key="3">
    <source>
        <dbReference type="Proteomes" id="UP000230750"/>
    </source>
</evidence>
<reference evidence="2 3" key="1">
    <citation type="journal article" date="2017" name="PLoS Biol.">
        <title>The sea cucumber genome provides insights into morphological evolution and visceral regeneration.</title>
        <authorList>
            <person name="Zhang X."/>
            <person name="Sun L."/>
            <person name="Yuan J."/>
            <person name="Sun Y."/>
            <person name="Gao Y."/>
            <person name="Zhang L."/>
            <person name="Li S."/>
            <person name="Dai H."/>
            <person name="Hamel J.F."/>
            <person name="Liu C."/>
            <person name="Yu Y."/>
            <person name="Liu S."/>
            <person name="Lin W."/>
            <person name="Guo K."/>
            <person name="Jin S."/>
            <person name="Xu P."/>
            <person name="Storey K.B."/>
            <person name="Huan P."/>
            <person name="Zhang T."/>
            <person name="Zhou Y."/>
            <person name="Zhang J."/>
            <person name="Lin C."/>
            <person name="Li X."/>
            <person name="Xing L."/>
            <person name="Huo D."/>
            <person name="Sun M."/>
            <person name="Wang L."/>
            <person name="Mercier A."/>
            <person name="Li F."/>
            <person name="Yang H."/>
            <person name="Xiang J."/>
        </authorList>
    </citation>
    <scope>NUCLEOTIDE SEQUENCE [LARGE SCALE GENOMIC DNA]</scope>
    <source>
        <strain evidence="2">Shaxun</strain>
        <tissue evidence="2">Muscle</tissue>
    </source>
</reference>
<feature type="compositionally biased region" description="Basic and acidic residues" evidence="1">
    <location>
        <begin position="1"/>
        <end position="33"/>
    </location>
</feature>
<dbReference type="AlphaFoldDB" id="A0A2G8KZL7"/>
<protein>
    <submittedName>
        <fullName evidence="2">Uncharacterized protein</fullName>
    </submittedName>
</protein>
<proteinExistence type="predicted"/>
<accession>A0A2G8KZL7</accession>
<organism evidence="2 3">
    <name type="scientific">Stichopus japonicus</name>
    <name type="common">Sea cucumber</name>
    <dbReference type="NCBI Taxonomy" id="307972"/>
    <lineage>
        <taxon>Eukaryota</taxon>
        <taxon>Metazoa</taxon>
        <taxon>Echinodermata</taxon>
        <taxon>Eleutherozoa</taxon>
        <taxon>Echinozoa</taxon>
        <taxon>Holothuroidea</taxon>
        <taxon>Aspidochirotacea</taxon>
        <taxon>Aspidochirotida</taxon>
        <taxon>Stichopodidae</taxon>
        <taxon>Apostichopus</taxon>
    </lineage>
</organism>
<feature type="region of interest" description="Disordered" evidence="1">
    <location>
        <begin position="1"/>
        <end position="181"/>
    </location>
</feature>
<feature type="compositionally biased region" description="Acidic residues" evidence="1">
    <location>
        <begin position="42"/>
        <end position="57"/>
    </location>
</feature>
<keyword evidence="3" id="KW-1185">Reference proteome</keyword>
<dbReference type="EMBL" id="MRZV01000287">
    <property type="protein sequence ID" value="PIK53437.1"/>
    <property type="molecule type" value="Genomic_DNA"/>
</dbReference>
<comment type="caution">
    <text evidence="2">The sequence shown here is derived from an EMBL/GenBank/DDBJ whole genome shotgun (WGS) entry which is preliminary data.</text>
</comment>
<sequence>MAERKNCQSENNHDKNDVEMRRQYRAGAEHGSNDKGVVTSNNDDDDGKVGNEDEIDRDAEQMRDEDPGGETAPNSDDNLRSKKNGETNTCRLENMGSGLLLNSEAGDKRRENEADCSESEIAKGEEDKMDADDDQKIESDTTNPKGGGGEARGAKVVSEGEKHDSEGEHRYRMKSVQKEID</sequence>
<name>A0A2G8KZL7_STIJA</name>
<dbReference type="Proteomes" id="UP000230750">
    <property type="component" value="Unassembled WGS sequence"/>
</dbReference>
<evidence type="ECO:0000313" key="2">
    <source>
        <dbReference type="EMBL" id="PIK53437.1"/>
    </source>
</evidence>